<accession>A0ABT8RDH0</accession>
<gene>
    <name evidence="5" type="ORF">Q0590_27930</name>
</gene>
<evidence type="ECO:0000313" key="5">
    <source>
        <dbReference type="EMBL" id="MDO1450142.1"/>
    </source>
</evidence>
<evidence type="ECO:0000313" key="6">
    <source>
        <dbReference type="Proteomes" id="UP001168528"/>
    </source>
</evidence>
<name>A0ABT8RDH0_9BACT</name>
<proteinExistence type="predicted"/>
<reference evidence="5" key="1">
    <citation type="submission" date="2023-07" db="EMBL/GenBank/DDBJ databases">
        <title>The genome sequence of Rhodocytophaga aerolata KACC 12507.</title>
        <authorList>
            <person name="Zhang X."/>
        </authorList>
    </citation>
    <scope>NUCLEOTIDE SEQUENCE</scope>
    <source>
        <strain evidence="5">KACC 12507</strain>
    </source>
</reference>
<organism evidence="5 6">
    <name type="scientific">Rhodocytophaga aerolata</name>
    <dbReference type="NCBI Taxonomy" id="455078"/>
    <lineage>
        <taxon>Bacteria</taxon>
        <taxon>Pseudomonadati</taxon>
        <taxon>Bacteroidota</taxon>
        <taxon>Cytophagia</taxon>
        <taxon>Cytophagales</taxon>
        <taxon>Rhodocytophagaceae</taxon>
        <taxon>Rhodocytophaga</taxon>
    </lineage>
</organism>
<dbReference type="Proteomes" id="UP001168528">
    <property type="component" value="Unassembled WGS sequence"/>
</dbReference>
<dbReference type="PANTHER" id="PTHR20961">
    <property type="entry name" value="GLYCOSYLTRANSFERASE"/>
    <property type="match status" value="1"/>
</dbReference>
<dbReference type="PANTHER" id="PTHR20961:SF150">
    <property type="entry name" value="GLYCOSYLTRANSFERASE FAMILY 61 PROTEIN"/>
    <property type="match status" value="1"/>
</dbReference>
<keyword evidence="3" id="KW-0325">Glycoprotein</keyword>
<evidence type="ECO:0000259" key="4">
    <source>
        <dbReference type="Pfam" id="PF04577"/>
    </source>
</evidence>
<feature type="domain" description="Glycosyltransferase 61 catalytic" evidence="4">
    <location>
        <begin position="164"/>
        <end position="338"/>
    </location>
</feature>
<dbReference type="EC" id="2.4.-.-" evidence="5"/>
<dbReference type="EMBL" id="JAUKPO010000026">
    <property type="protein sequence ID" value="MDO1450142.1"/>
    <property type="molecule type" value="Genomic_DNA"/>
</dbReference>
<dbReference type="InterPro" id="IPR007657">
    <property type="entry name" value="Glycosyltransferase_61"/>
</dbReference>
<protein>
    <submittedName>
        <fullName evidence="5">Glycosyltransferase family 61 protein</fullName>
        <ecNumber evidence="5">2.4.-.-</ecNumber>
    </submittedName>
</protein>
<keyword evidence="2 5" id="KW-0808">Transferase</keyword>
<keyword evidence="1 5" id="KW-0328">Glycosyltransferase</keyword>
<evidence type="ECO:0000256" key="3">
    <source>
        <dbReference type="ARBA" id="ARBA00023180"/>
    </source>
</evidence>
<dbReference type="GO" id="GO:0016757">
    <property type="term" value="F:glycosyltransferase activity"/>
    <property type="evidence" value="ECO:0007669"/>
    <property type="project" value="UniProtKB-KW"/>
</dbReference>
<dbReference type="InterPro" id="IPR049625">
    <property type="entry name" value="Glyco_transf_61_cat"/>
</dbReference>
<dbReference type="Pfam" id="PF04577">
    <property type="entry name" value="Glyco_transf_61"/>
    <property type="match status" value="1"/>
</dbReference>
<sequence length="411" mass="46983">MNKAIRTKFKRKCLEIIGRNIPYNTFYRPRNIYFTSKDFVSAVAENEKSSACIDVYPNVISTLTISEEFYDAILDIFKPSLKVKTTYLVTCIENGRIFTDHKTSIAVISQDNHLIADVSFSYNYGKVVKPEDNTVFSQKFFREPVKYKGVVFSMLAGLGAVHNYGHWLIDALPRIHLLKKSGLFDKVDWFLVPNYEHDFQKDSLRRLGIDAAKIIRGDKQLHIQADLIIASTAPRGIDSIMPVWPCQFLRDTFLTQQTLQSHYPPLIYITRKDSKIRNVADEDQVIALLKGYGFVPFTLSRLPFIEKVKLFASAQVIVSAAGAAMTNLIFCKKGTKVLELFGKGFVHAESYDKANKVGLDYYYILGKYGEEPKKSLLKQRFDVVIDLNVLKVMIENILTAYEQEHTQEQQL</sequence>
<dbReference type="RefSeq" id="WP_302040945.1">
    <property type="nucleotide sequence ID" value="NZ_JAUKPO010000026.1"/>
</dbReference>
<comment type="caution">
    <text evidence="5">The sequence shown here is derived from an EMBL/GenBank/DDBJ whole genome shotgun (WGS) entry which is preliminary data.</text>
</comment>
<evidence type="ECO:0000256" key="1">
    <source>
        <dbReference type="ARBA" id="ARBA00022676"/>
    </source>
</evidence>
<keyword evidence="6" id="KW-1185">Reference proteome</keyword>
<evidence type="ECO:0000256" key="2">
    <source>
        <dbReference type="ARBA" id="ARBA00022679"/>
    </source>
</evidence>